<dbReference type="InParanoid" id="Q4UEZ6"/>
<evidence type="ECO:0000256" key="1">
    <source>
        <dbReference type="SAM" id="MobiDB-lite"/>
    </source>
</evidence>
<keyword evidence="2" id="KW-0732">Signal</keyword>
<dbReference type="GeneID" id="3861638"/>
<evidence type="ECO:0000313" key="4">
    <source>
        <dbReference type="Proteomes" id="UP000001950"/>
    </source>
</evidence>
<evidence type="ECO:0000313" key="3">
    <source>
        <dbReference type="EMBL" id="CAI74343.1"/>
    </source>
</evidence>
<organism evidence="3 4">
    <name type="scientific">Theileria annulata</name>
    <dbReference type="NCBI Taxonomy" id="5874"/>
    <lineage>
        <taxon>Eukaryota</taxon>
        <taxon>Sar</taxon>
        <taxon>Alveolata</taxon>
        <taxon>Apicomplexa</taxon>
        <taxon>Aconoidasida</taxon>
        <taxon>Piroplasmida</taxon>
        <taxon>Theileriidae</taxon>
        <taxon>Theileria</taxon>
    </lineage>
</organism>
<dbReference type="VEuPathDB" id="PiroplasmaDB:TA14310"/>
<dbReference type="EMBL" id="CR940348">
    <property type="protein sequence ID" value="CAI74343.1"/>
    <property type="molecule type" value="Genomic_DNA"/>
</dbReference>
<reference evidence="3 4" key="1">
    <citation type="journal article" date="2005" name="Science">
        <title>Genome of the host-cell transforming parasite Theileria annulata compared with T. parva.</title>
        <authorList>
            <person name="Pain A."/>
            <person name="Renauld H."/>
            <person name="Berriman M."/>
            <person name="Murphy L."/>
            <person name="Yeats C.A."/>
            <person name="Weir W."/>
            <person name="Kerhornou A."/>
            <person name="Aslett M."/>
            <person name="Bishop R."/>
            <person name="Bouchier C."/>
            <person name="Cochet M."/>
            <person name="Coulson R.M.R."/>
            <person name="Cronin A."/>
            <person name="de Villiers E.P."/>
            <person name="Fraser A."/>
            <person name="Fosker N."/>
            <person name="Gardner M."/>
            <person name="Goble A."/>
            <person name="Griffiths-Jones S."/>
            <person name="Harris D.E."/>
            <person name="Katzer F."/>
            <person name="Larke N."/>
            <person name="Lord A."/>
            <person name="Maser P."/>
            <person name="McKellar S."/>
            <person name="Mooney P."/>
            <person name="Morton F."/>
            <person name="Nene V."/>
            <person name="O'Neil S."/>
            <person name="Price C."/>
            <person name="Quail M.A."/>
            <person name="Rabbinowitsch E."/>
            <person name="Rawlings N.D."/>
            <person name="Rutter S."/>
            <person name="Saunders D."/>
            <person name="Seeger K."/>
            <person name="Shah T."/>
            <person name="Squares R."/>
            <person name="Squares S."/>
            <person name="Tivey A."/>
            <person name="Walker A.R."/>
            <person name="Woodward J."/>
            <person name="Dobbelaere D.A.E."/>
            <person name="Langsley G."/>
            <person name="Rajandream M.A."/>
            <person name="McKeever D."/>
            <person name="Shiels B."/>
            <person name="Tait A."/>
            <person name="Barrell B.G."/>
            <person name="Hall N."/>
        </authorList>
    </citation>
    <scope>NUCLEOTIDE SEQUENCE [LARGE SCALE GENOMIC DNA]</scope>
    <source>
        <strain evidence="4">Ankara</strain>
    </source>
</reference>
<proteinExistence type="predicted"/>
<dbReference type="KEGG" id="tan:TA14310"/>
<feature type="region of interest" description="Disordered" evidence="1">
    <location>
        <begin position="49"/>
        <end position="73"/>
    </location>
</feature>
<sequence length="168" mass="19134">MLNKMFNFLLFLLVLIIKTSDSYHINLRNIQTIPNLELLGSSYSTITKNANNDKNARKGSNDLKSEGIGEKDVHTGDGKNNVIDVTNLKNSVIDIKMMNKLNNTLEYVHSDNVYIQNYPRCEILNENKVKDEKEEESAIFTKKSMKGNDQVNTKIIFCAKFIIGLNNM</sequence>
<dbReference type="RefSeq" id="XP_952075.1">
    <property type="nucleotide sequence ID" value="XM_946982.1"/>
</dbReference>
<feature type="compositionally biased region" description="Basic and acidic residues" evidence="1">
    <location>
        <begin position="54"/>
        <end position="73"/>
    </location>
</feature>
<feature type="signal peptide" evidence="2">
    <location>
        <begin position="1"/>
        <end position="22"/>
    </location>
</feature>
<dbReference type="AlphaFoldDB" id="Q4UEZ6"/>
<feature type="chain" id="PRO_5004245057" evidence="2">
    <location>
        <begin position="23"/>
        <end position="168"/>
    </location>
</feature>
<evidence type="ECO:0000256" key="2">
    <source>
        <dbReference type="SAM" id="SignalP"/>
    </source>
</evidence>
<dbReference type="STRING" id="5874.Q4UEZ6"/>
<name>Q4UEZ6_THEAN</name>
<accession>Q4UEZ6</accession>
<protein>
    <submittedName>
        <fullName evidence="3">Uncharacterized protein</fullName>
    </submittedName>
</protein>
<keyword evidence="4" id="KW-1185">Reference proteome</keyword>
<gene>
    <name evidence="3" type="ORF">TA14310</name>
</gene>
<dbReference type="Proteomes" id="UP000001950">
    <property type="component" value="Chromosome 2"/>
</dbReference>